<dbReference type="InterPro" id="IPR004045">
    <property type="entry name" value="Glutathione_S-Trfase_N"/>
</dbReference>
<evidence type="ECO:0000313" key="5">
    <source>
        <dbReference type="EMBL" id="RZO76943.1"/>
    </source>
</evidence>
<protein>
    <submittedName>
        <fullName evidence="5">Glutathione S-transferase family protein</fullName>
    </submittedName>
</protein>
<comment type="caution">
    <text evidence="5">The sequence shown here is derived from an EMBL/GenBank/DDBJ whole genome shotgun (WGS) entry which is preliminary data.</text>
</comment>
<dbReference type="PANTHER" id="PTHR44051">
    <property type="entry name" value="GLUTATHIONE S-TRANSFERASE-RELATED"/>
    <property type="match status" value="1"/>
</dbReference>
<dbReference type="InterPro" id="IPR036282">
    <property type="entry name" value="Glutathione-S-Trfase_C_sf"/>
</dbReference>
<feature type="region of interest" description="Disordered" evidence="2">
    <location>
        <begin position="233"/>
        <end position="255"/>
    </location>
</feature>
<dbReference type="SFLD" id="SFLDG01151">
    <property type="entry name" value="Main.2:_Nu-like"/>
    <property type="match status" value="1"/>
</dbReference>
<comment type="similarity">
    <text evidence="1">Belongs to the GST superfamily.</text>
</comment>
<evidence type="ECO:0000259" key="3">
    <source>
        <dbReference type="PROSITE" id="PS50404"/>
    </source>
</evidence>
<keyword evidence="5" id="KW-0808">Transferase</keyword>
<evidence type="ECO:0000259" key="4">
    <source>
        <dbReference type="PROSITE" id="PS50405"/>
    </source>
</evidence>
<dbReference type="SUPFAM" id="SSF47616">
    <property type="entry name" value="GST C-terminal domain-like"/>
    <property type="match status" value="1"/>
</dbReference>
<feature type="domain" description="GST N-terminal" evidence="3">
    <location>
        <begin position="12"/>
        <end position="98"/>
    </location>
</feature>
<dbReference type="Pfam" id="PF02798">
    <property type="entry name" value="GST_N"/>
    <property type="match status" value="1"/>
</dbReference>
<evidence type="ECO:0000256" key="2">
    <source>
        <dbReference type="SAM" id="MobiDB-lite"/>
    </source>
</evidence>
<feature type="domain" description="GST C-terminal" evidence="4">
    <location>
        <begin position="101"/>
        <end position="231"/>
    </location>
</feature>
<evidence type="ECO:0000256" key="1">
    <source>
        <dbReference type="RuleBase" id="RU003494"/>
    </source>
</evidence>
<reference evidence="5 6" key="1">
    <citation type="submission" date="2019-02" db="EMBL/GenBank/DDBJ databases">
        <title>Prokaryotic population dynamics and viral predation in marine succession experiment using metagenomics: the confinement effect.</title>
        <authorList>
            <person name="Haro-Moreno J.M."/>
            <person name="Rodriguez-Valera F."/>
            <person name="Lopez-Perez M."/>
        </authorList>
    </citation>
    <scope>NUCLEOTIDE SEQUENCE [LARGE SCALE GENOMIC DNA]</scope>
    <source>
        <strain evidence="5">MED-G157</strain>
    </source>
</reference>
<dbReference type="InterPro" id="IPR036249">
    <property type="entry name" value="Thioredoxin-like_sf"/>
</dbReference>
<dbReference type="CDD" id="cd03048">
    <property type="entry name" value="GST_N_Ure2p_like"/>
    <property type="match status" value="1"/>
</dbReference>
<dbReference type="Proteomes" id="UP000316199">
    <property type="component" value="Unassembled WGS sequence"/>
</dbReference>
<dbReference type="PANTHER" id="PTHR44051:SF8">
    <property type="entry name" value="GLUTATHIONE S-TRANSFERASE GSTA"/>
    <property type="match status" value="1"/>
</dbReference>
<dbReference type="InterPro" id="IPR010987">
    <property type="entry name" value="Glutathione-S-Trfase_C-like"/>
</dbReference>
<dbReference type="Pfam" id="PF00043">
    <property type="entry name" value="GST_C"/>
    <property type="match status" value="1"/>
</dbReference>
<dbReference type="PROSITE" id="PS50405">
    <property type="entry name" value="GST_CTER"/>
    <property type="match status" value="1"/>
</dbReference>
<dbReference type="EMBL" id="SHAG01000006">
    <property type="protein sequence ID" value="RZO76943.1"/>
    <property type="molecule type" value="Genomic_DNA"/>
</dbReference>
<accession>A0A520S3A0</accession>
<dbReference type="InterPro" id="IPR004046">
    <property type="entry name" value="GST_C"/>
</dbReference>
<feature type="compositionally biased region" description="Polar residues" evidence="2">
    <location>
        <begin position="239"/>
        <end position="255"/>
    </location>
</feature>
<dbReference type="SFLD" id="SFLDS00019">
    <property type="entry name" value="Glutathione_Transferase_(cytos"/>
    <property type="match status" value="1"/>
</dbReference>
<gene>
    <name evidence="5" type="ORF">EVA68_02675</name>
</gene>
<dbReference type="PROSITE" id="PS50404">
    <property type="entry name" value="GST_NTER"/>
    <property type="match status" value="1"/>
</dbReference>
<dbReference type="SFLD" id="SFLDG00358">
    <property type="entry name" value="Main_(cytGST)"/>
    <property type="match status" value="1"/>
</dbReference>
<dbReference type="GO" id="GO:0016740">
    <property type="term" value="F:transferase activity"/>
    <property type="evidence" value="ECO:0007669"/>
    <property type="project" value="UniProtKB-KW"/>
</dbReference>
<name>A0A520S3A0_9GAMM</name>
<dbReference type="Gene3D" id="1.20.1050.10">
    <property type="match status" value="1"/>
</dbReference>
<dbReference type="SUPFAM" id="SSF52833">
    <property type="entry name" value="Thioredoxin-like"/>
    <property type="match status" value="1"/>
</dbReference>
<organism evidence="5 6">
    <name type="scientific">OM182 bacterium</name>
    <dbReference type="NCBI Taxonomy" id="2510334"/>
    <lineage>
        <taxon>Bacteria</taxon>
        <taxon>Pseudomonadati</taxon>
        <taxon>Pseudomonadota</taxon>
        <taxon>Gammaproteobacteria</taxon>
        <taxon>OMG group</taxon>
        <taxon>OM182 clade</taxon>
    </lineage>
</organism>
<evidence type="ECO:0000313" key="6">
    <source>
        <dbReference type="Proteomes" id="UP000316199"/>
    </source>
</evidence>
<dbReference type="InterPro" id="IPR040079">
    <property type="entry name" value="Glutathione_S-Trfase"/>
</dbReference>
<proteinExistence type="inferred from homology"/>
<dbReference type="Gene3D" id="3.40.30.10">
    <property type="entry name" value="Glutaredoxin"/>
    <property type="match status" value="1"/>
</dbReference>
<dbReference type="AlphaFoldDB" id="A0A520S3A0"/>
<sequence>MKLSNRDLGNTMTLEVYTGATPNGWKITVMIEELIEAGIELGKVNMHRMNLSDGDQFTEDFMKINPNQKIPAIVHNGKSIIESCAILHYLGETFPTKLFPKDHQRWEVIPWLYWQAANIGPIFGNKLSYTRYIRDASDEERRHPIERFNKEALRLVGVMDYQLAQHSYLCGDHFTVADIATWCWIRSYKWVKIDITTKPRVMDWLKRVRSRPGVERGISFGVPKAEIDTFSKDRRESYTNDGGNIASNSELKSDV</sequence>